<evidence type="ECO:0000313" key="9">
    <source>
        <dbReference type="EMBL" id="GGM07244.1"/>
    </source>
</evidence>
<feature type="transmembrane region" description="Helical" evidence="7">
    <location>
        <begin position="100"/>
        <end position="122"/>
    </location>
</feature>
<keyword evidence="10" id="KW-1185">Reference proteome</keyword>
<keyword evidence="4" id="KW-0378">Hydrolase</keyword>
<accession>A0ABQ2GQS9</accession>
<evidence type="ECO:0000259" key="8">
    <source>
        <dbReference type="SMART" id="SM00014"/>
    </source>
</evidence>
<feature type="transmembrane region" description="Helical" evidence="7">
    <location>
        <begin position="166"/>
        <end position="183"/>
    </location>
</feature>
<reference evidence="10" key="1">
    <citation type="journal article" date="2019" name="Int. J. Syst. Evol. Microbiol.">
        <title>The Global Catalogue of Microorganisms (GCM) 10K type strain sequencing project: providing services to taxonomists for standard genome sequencing and annotation.</title>
        <authorList>
            <consortium name="The Broad Institute Genomics Platform"/>
            <consortium name="The Broad Institute Genome Sequencing Center for Infectious Disease"/>
            <person name="Wu L."/>
            <person name="Ma J."/>
        </authorList>
    </citation>
    <scope>NUCLEOTIDE SEQUENCE [LARGE SCALE GENOMIC DNA]</scope>
    <source>
        <strain evidence="10">JCM 15443</strain>
    </source>
</reference>
<evidence type="ECO:0000256" key="3">
    <source>
        <dbReference type="ARBA" id="ARBA00022692"/>
    </source>
</evidence>
<dbReference type="Proteomes" id="UP000661918">
    <property type="component" value="Unassembled WGS sequence"/>
</dbReference>
<organism evidence="9 10">
    <name type="scientific">Deinococcus aerophilus</name>
    <dbReference type="NCBI Taxonomy" id="522488"/>
    <lineage>
        <taxon>Bacteria</taxon>
        <taxon>Thermotogati</taxon>
        <taxon>Deinococcota</taxon>
        <taxon>Deinococci</taxon>
        <taxon>Deinococcales</taxon>
        <taxon>Deinococcaceae</taxon>
        <taxon>Deinococcus</taxon>
    </lineage>
</organism>
<comment type="caution">
    <text evidence="9">The sequence shown here is derived from an EMBL/GenBank/DDBJ whole genome shotgun (WGS) entry which is preliminary data.</text>
</comment>
<dbReference type="CDD" id="cd03392">
    <property type="entry name" value="PAP2_like_2"/>
    <property type="match status" value="1"/>
</dbReference>
<protein>
    <submittedName>
        <fullName evidence="9">Phosphatidylglycerophosphatase</fullName>
    </submittedName>
</protein>
<sequence>MLAHLRREIVPFLKAHWRSLALLLLGVLVPLIIAASLTEDVFRDGGYAWDAAILAWYRMHRTLALTALASGLAVVGGVRVLPFLALGIALLLARAGARIHAWYLVFALTGATVLNVLAKVIFQRPRPDELGAVLIEPGFSFPSGHAMANAAFGLALGLVFWRSRAGWPVAVLGVLWGVLLAASRNYLGVHYPTDVIVGFLSAAAWVYGLYMLMARRWPELRRSPGGRDDTMKGGKKERVG</sequence>
<feature type="domain" description="Phosphatidic acid phosphatase type 2/haloperoxidase" evidence="8">
    <location>
        <begin position="97"/>
        <end position="210"/>
    </location>
</feature>
<evidence type="ECO:0000256" key="2">
    <source>
        <dbReference type="ARBA" id="ARBA00022475"/>
    </source>
</evidence>
<dbReference type="InterPro" id="IPR000326">
    <property type="entry name" value="PAP2/HPO"/>
</dbReference>
<feature type="transmembrane region" description="Helical" evidence="7">
    <location>
        <begin position="62"/>
        <end position="93"/>
    </location>
</feature>
<evidence type="ECO:0000256" key="4">
    <source>
        <dbReference type="ARBA" id="ARBA00022801"/>
    </source>
</evidence>
<keyword evidence="6 7" id="KW-0472">Membrane</keyword>
<dbReference type="Gene3D" id="1.20.144.10">
    <property type="entry name" value="Phosphatidic acid phosphatase type 2/haloperoxidase"/>
    <property type="match status" value="1"/>
</dbReference>
<feature type="transmembrane region" description="Helical" evidence="7">
    <location>
        <begin position="195"/>
        <end position="213"/>
    </location>
</feature>
<dbReference type="Pfam" id="PF01569">
    <property type="entry name" value="PAP2"/>
    <property type="match status" value="1"/>
</dbReference>
<proteinExistence type="predicted"/>
<dbReference type="SUPFAM" id="SSF48317">
    <property type="entry name" value="Acid phosphatase/Vanadium-dependent haloperoxidase"/>
    <property type="match status" value="1"/>
</dbReference>
<evidence type="ECO:0000256" key="1">
    <source>
        <dbReference type="ARBA" id="ARBA00004651"/>
    </source>
</evidence>
<keyword evidence="2" id="KW-1003">Cell membrane</keyword>
<feature type="transmembrane region" description="Helical" evidence="7">
    <location>
        <begin position="142"/>
        <end position="161"/>
    </location>
</feature>
<dbReference type="PANTHER" id="PTHR14969">
    <property type="entry name" value="SPHINGOSINE-1-PHOSPHATE PHOSPHOHYDROLASE"/>
    <property type="match status" value="1"/>
</dbReference>
<name>A0ABQ2GQS9_9DEIO</name>
<dbReference type="PANTHER" id="PTHR14969:SF62">
    <property type="entry name" value="DECAPRENYLPHOSPHORYL-5-PHOSPHORIBOSE PHOSPHATASE RV3807C-RELATED"/>
    <property type="match status" value="1"/>
</dbReference>
<evidence type="ECO:0000256" key="6">
    <source>
        <dbReference type="ARBA" id="ARBA00023136"/>
    </source>
</evidence>
<keyword evidence="5 7" id="KW-1133">Transmembrane helix</keyword>
<evidence type="ECO:0000313" key="10">
    <source>
        <dbReference type="Proteomes" id="UP000661918"/>
    </source>
</evidence>
<dbReference type="RefSeq" id="WP_229752953.1">
    <property type="nucleotide sequence ID" value="NZ_BMOM01000008.1"/>
</dbReference>
<keyword evidence="3 7" id="KW-0812">Transmembrane</keyword>
<evidence type="ECO:0000256" key="7">
    <source>
        <dbReference type="SAM" id="Phobius"/>
    </source>
</evidence>
<comment type="subcellular location">
    <subcellularLocation>
        <location evidence="1">Cell membrane</location>
        <topology evidence="1">Multi-pass membrane protein</topology>
    </subcellularLocation>
</comment>
<dbReference type="InterPro" id="IPR036938">
    <property type="entry name" value="PAP2/HPO_sf"/>
</dbReference>
<dbReference type="EMBL" id="BMOM01000008">
    <property type="protein sequence ID" value="GGM07244.1"/>
    <property type="molecule type" value="Genomic_DNA"/>
</dbReference>
<gene>
    <name evidence="9" type="ORF">GCM10010841_14300</name>
</gene>
<evidence type="ECO:0000256" key="5">
    <source>
        <dbReference type="ARBA" id="ARBA00022989"/>
    </source>
</evidence>
<dbReference type="SMART" id="SM00014">
    <property type="entry name" value="acidPPc"/>
    <property type="match status" value="1"/>
</dbReference>